<dbReference type="PROSITE" id="PS00518">
    <property type="entry name" value="ZF_RING_1"/>
    <property type="match status" value="1"/>
</dbReference>
<evidence type="ECO:0000256" key="1">
    <source>
        <dbReference type="ARBA" id="ARBA00022723"/>
    </source>
</evidence>
<dbReference type="OrthoDB" id="539213at2759"/>
<organism evidence="9 10">
    <name type="scientific">Rhynchospora breviuscula</name>
    <dbReference type="NCBI Taxonomy" id="2022672"/>
    <lineage>
        <taxon>Eukaryota</taxon>
        <taxon>Viridiplantae</taxon>
        <taxon>Streptophyta</taxon>
        <taxon>Embryophyta</taxon>
        <taxon>Tracheophyta</taxon>
        <taxon>Spermatophyta</taxon>
        <taxon>Magnoliopsida</taxon>
        <taxon>Liliopsida</taxon>
        <taxon>Poales</taxon>
        <taxon>Cyperaceae</taxon>
        <taxon>Cyperoideae</taxon>
        <taxon>Rhynchosporeae</taxon>
        <taxon>Rhynchospora</taxon>
    </lineage>
</organism>
<dbReference type="InterPro" id="IPR001841">
    <property type="entry name" value="Znf_RING"/>
</dbReference>
<evidence type="ECO:0000259" key="8">
    <source>
        <dbReference type="PROSITE" id="PS50089"/>
    </source>
</evidence>
<keyword evidence="10" id="KW-1185">Reference proteome</keyword>
<dbReference type="InterPro" id="IPR013083">
    <property type="entry name" value="Znf_RING/FYVE/PHD"/>
</dbReference>
<evidence type="ECO:0000256" key="6">
    <source>
        <dbReference type="PROSITE-ProRule" id="PRU00023"/>
    </source>
</evidence>
<dbReference type="PANTHER" id="PTHR24161:SF85">
    <property type="entry name" value="PALMITOYLTRANSFERASE HIP14"/>
    <property type="match status" value="1"/>
</dbReference>
<dbReference type="GO" id="GO:0008270">
    <property type="term" value="F:zinc ion binding"/>
    <property type="evidence" value="ECO:0007669"/>
    <property type="project" value="UniProtKB-KW"/>
</dbReference>
<evidence type="ECO:0000256" key="7">
    <source>
        <dbReference type="PROSITE-ProRule" id="PRU00175"/>
    </source>
</evidence>
<evidence type="ECO:0000256" key="5">
    <source>
        <dbReference type="ARBA" id="ARBA00023043"/>
    </source>
</evidence>
<dbReference type="PROSITE" id="PS50297">
    <property type="entry name" value="ANK_REP_REGION"/>
    <property type="match status" value="4"/>
</dbReference>
<feature type="repeat" description="ANK" evidence="6">
    <location>
        <begin position="78"/>
        <end position="110"/>
    </location>
</feature>
<dbReference type="PROSITE" id="PS50089">
    <property type="entry name" value="ZF_RING_2"/>
    <property type="match status" value="1"/>
</dbReference>
<dbReference type="PROSITE" id="PS50088">
    <property type="entry name" value="ANK_REPEAT"/>
    <property type="match status" value="4"/>
</dbReference>
<dbReference type="EMBL" id="JAMQYH010000003">
    <property type="protein sequence ID" value="KAJ1692712.1"/>
    <property type="molecule type" value="Genomic_DNA"/>
</dbReference>
<comment type="caution">
    <text evidence="9">The sequence shown here is derived from an EMBL/GenBank/DDBJ whole genome shotgun (WGS) entry which is preliminary data.</text>
</comment>
<proteinExistence type="predicted"/>
<name>A0A9Q0HNJ2_9POAL</name>
<gene>
    <name evidence="9" type="ORF">LUZ63_009410</name>
</gene>
<evidence type="ECO:0000256" key="4">
    <source>
        <dbReference type="ARBA" id="ARBA00022833"/>
    </source>
</evidence>
<feature type="repeat" description="ANK" evidence="6">
    <location>
        <begin position="45"/>
        <end position="77"/>
    </location>
</feature>
<keyword evidence="4" id="KW-0862">Zinc</keyword>
<dbReference type="InterPro" id="IPR017907">
    <property type="entry name" value="Znf_RING_CS"/>
</dbReference>
<dbReference type="AlphaFoldDB" id="A0A9Q0HNJ2"/>
<accession>A0A9Q0HNJ2</accession>
<dbReference type="Proteomes" id="UP001151287">
    <property type="component" value="Unassembled WGS sequence"/>
</dbReference>
<evidence type="ECO:0000256" key="2">
    <source>
        <dbReference type="ARBA" id="ARBA00022737"/>
    </source>
</evidence>
<feature type="repeat" description="ANK" evidence="6">
    <location>
        <begin position="215"/>
        <end position="247"/>
    </location>
</feature>
<evidence type="ECO:0000313" key="9">
    <source>
        <dbReference type="EMBL" id="KAJ1692712.1"/>
    </source>
</evidence>
<reference evidence="9" key="1">
    <citation type="journal article" date="2022" name="Cell">
        <title>Repeat-based holocentromeres influence genome architecture and karyotype evolution.</title>
        <authorList>
            <person name="Hofstatter P.G."/>
            <person name="Thangavel G."/>
            <person name="Lux T."/>
            <person name="Neumann P."/>
            <person name="Vondrak T."/>
            <person name="Novak P."/>
            <person name="Zhang M."/>
            <person name="Costa L."/>
            <person name="Castellani M."/>
            <person name="Scott A."/>
            <person name="Toegelov H."/>
            <person name="Fuchs J."/>
            <person name="Mata-Sucre Y."/>
            <person name="Dias Y."/>
            <person name="Vanzela A.L.L."/>
            <person name="Huettel B."/>
            <person name="Almeida C.C.S."/>
            <person name="Simkova H."/>
            <person name="Souza G."/>
            <person name="Pedrosa-Harand A."/>
            <person name="Macas J."/>
            <person name="Mayer K.F.X."/>
            <person name="Houben A."/>
            <person name="Marques A."/>
        </authorList>
    </citation>
    <scope>NUCLEOTIDE SEQUENCE</scope>
    <source>
        <strain evidence="9">RhyBre1mFocal</strain>
    </source>
</reference>
<dbReference type="InterPro" id="IPR002110">
    <property type="entry name" value="Ankyrin_rpt"/>
</dbReference>
<feature type="repeat" description="ANK" evidence="6">
    <location>
        <begin position="171"/>
        <end position="203"/>
    </location>
</feature>
<dbReference type="SUPFAM" id="SSF57850">
    <property type="entry name" value="RING/U-box"/>
    <property type="match status" value="1"/>
</dbReference>
<dbReference type="SUPFAM" id="SSF48403">
    <property type="entry name" value="Ankyrin repeat"/>
    <property type="match status" value="1"/>
</dbReference>
<keyword evidence="5 6" id="KW-0040">ANK repeat</keyword>
<dbReference type="InterPro" id="IPR036770">
    <property type="entry name" value="Ankyrin_rpt-contain_sf"/>
</dbReference>
<dbReference type="Pfam" id="PF12796">
    <property type="entry name" value="Ank_2"/>
    <property type="match status" value="2"/>
</dbReference>
<protein>
    <recommendedName>
        <fullName evidence="8">RING-type domain-containing protein</fullName>
    </recommendedName>
</protein>
<sequence length="433" mass="46109">MGNSMVACSGHGERLVTAAREGDVAEVQKLLQINPGLARYSTFGLLNSPLHLASARGHHEVVALLLENGADANSRNIYGQTPLMQACRDGNWQVVQRLLVYRSNVDKVEGLGNKTALHFAAAGGHVRCIRLLVSDFGSATSTGISISSKKEATDTKHNSELCNFINKPAGGGVTALHMAAMNGHYECVHLLADLNANISAQTLPYASSPMGSIGAGSTPLHFAASGGNAKCCQILIDRGASRLARNCNRWLPLDVATIWGCHWLEQILSPHSVLMVPRFPPSGYLCLPLSSVLDIARECGMQSNSSCEDIDNADNDVCPVCLYRSCDVAAEGCEHELCIRCAFNLCSTMRSNDSLAPPGTMPCPLCRASIQAFRKLPSLQPKKPDLNPCLSSGSDKPLVACRTEYRRNSSSVVPSEAVTSVPCTSISSSAVVS</sequence>
<dbReference type="PANTHER" id="PTHR24161">
    <property type="entry name" value="ANK_REP_REGION DOMAIN-CONTAINING PROTEIN-RELATED"/>
    <property type="match status" value="1"/>
</dbReference>
<evidence type="ECO:0000313" key="10">
    <source>
        <dbReference type="Proteomes" id="UP001151287"/>
    </source>
</evidence>
<dbReference type="Gene3D" id="3.30.40.10">
    <property type="entry name" value="Zinc/RING finger domain, C3HC4 (zinc finger)"/>
    <property type="match status" value="1"/>
</dbReference>
<dbReference type="SMART" id="SM00248">
    <property type="entry name" value="ANK"/>
    <property type="match status" value="5"/>
</dbReference>
<keyword evidence="3 7" id="KW-0863">Zinc-finger</keyword>
<evidence type="ECO:0000256" key="3">
    <source>
        <dbReference type="ARBA" id="ARBA00022771"/>
    </source>
</evidence>
<keyword evidence="1" id="KW-0479">Metal-binding</keyword>
<keyword evidence="2" id="KW-0677">Repeat</keyword>
<dbReference type="Pfam" id="PF00023">
    <property type="entry name" value="Ank"/>
    <property type="match status" value="2"/>
</dbReference>
<feature type="domain" description="RING-type" evidence="8">
    <location>
        <begin position="318"/>
        <end position="367"/>
    </location>
</feature>
<dbReference type="Gene3D" id="1.25.40.20">
    <property type="entry name" value="Ankyrin repeat-containing domain"/>
    <property type="match status" value="2"/>
</dbReference>